<evidence type="ECO:0000256" key="8">
    <source>
        <dbReference type="ARBA" id="ARBA00023186"/>
    </source>
</evidence>
<reference evidence="13 14" key="1">
    <citation type="journal article" date="2013" name="Antonie Van Leeuwenhoek">
        <title>Dongia rigui sp. nov., isolated from freshwater of a large wetland in Korea.</title>
        <authorList>
            <person name="Baik K.S."/>
            <person name="Hwang Y.M."/>
            <person name="Choi J.S."/>
            <person name="Kwon J."/>
            <person name="Seong C.N."/>
        </authorList>
    </citation>
    <scope>NUCLEOTIDE SEQUENCE [LARGE SCALE GENOMIC DNA]</scope>
    <source>
        <strain evidence="13 14">04SU4-P</strain>
    </source>
</reference>
<dbReference type="Pfam" id="PF01556">
    <property type="entry name" value="DnaJ_C"/>
    <property type="match status" value="1"/>
</dbReference>
<feature type="binding site" evidence="9">
    <location>
        <position position="168"/>
    </location>
    <ligand>
        <name>Zn(2+)</name>
        <dbReference type="ChEBI" id="CHEBI:29105"/>
        <label>2</label>
    </ligand>
</feature>
<dbReference type="CDD" id="cd10747">
    <property type="entry name" value="DnaJ_C"/>
    <property type="match status" value="1"/>
</dbReference>
<dbReference type="Proteomes" id="UP001271769">
    <property type="component" value="Unassembled WGS sequence"/>
</dbReference>
<dbReference type="SUPFAM" id="SSF46565">
    <property type="entry name" value="Chaperone J-domain"/>
    <property type="match status" value="1"/>
</dbReference>
<evidence type="ECO:0000259" key="12">
    <source>
        <dbReference type="PROSITE" id="PS51188"/>
    </source>
</evidence>
<comment type="domain">
    <text evidence="9">The J domain is necessary and sufficient to stimulate DnaK ATPase activity. Zinc center 1 plays an important role in the autonomous, DnaK-independent chaperone activity of DnaJ. Zinc center 2 is essential for interaction with DnaK and for DnaJ activity.</text>
</comment>
<keyword evidence="6 9" id="KW-0862">Zinc</keyword>
<evidence type="ECO:0000259" key="11">
    <source>
        <dbReference type="PROSITE" id="PS50076"/>
    </source>
</evidence>
<dbReference type="PROSITE" id="PS50076">
    <property type="entry name" value="DNAJ_2"/>
    <property type="match status" value="1"/>
</dbReference>
<feature type="repeat" description="CXXCXGXG motif" evidence="9">
    <location>
        <begin position="148"/>
        <end position="155"/>
    </location>
</feature>
<feature type="domain" description="J" evidence="11">
    <location>
        <begin position="5"/>
        <end position="70"/>
    </location>
</feature>
<keyword evidence="3 9" id="KW-0479">Metal-binding</keyword>
<protein>
    <recommendedName>
        <fullName evidence="9">Chaperone protein DnaJ</fullName>
    </recommendedName>
</protein>
<dbReference type="CDD" id="cd06257">
    <property type="entry name" value="DnaJ"/>
    <property type="match status" value="1"/>
</dbReference>
<dbReference type="CDD" id="cd10719">
    <property type="entry name" value="DnaJ_zf"/>
    <property type="match status" value="1"/>
</dbReference>
<dbReference type="Gene3D" id="1.10.287.110">
    <property type="entry name" value="DnaJ domain"/>
    <property type="match status" value="1"/>
</dbReference>
<dbReference type="PRINTS" id="PR00625">
    <property type="entry name" value="JDOMAIN"/>
</dbReference>
<dbReference type="HAMAP" id="MF_01152">
    <property type="entry name" value="DnaJ"/>
    <property type="match status" value="1"/>
</dbReference>
<evidence type="ECO:0000256" key="3">
    <source>
        <dbReference type="ARBA" id="ARBA00022723"/>
    </source>
</evidence>
<gene>
    <name evidence="9 13" type="primary">dnaJ</name>
    <name evidence="13" type="ORF">SMD31_09140</name>
</gene>
<dbReference type="NCBIfam" id="NF008035">
    <property type="entry name" value="PRK10767.1"/>
    <property type="match status" value="1"/>
</dbReference>
<keyword evidence="13" id="KW-0560">Oxidoreductase</keyword>
<dbReference type="EMBL" id="JAXCLX010000001">
    <property type="protein sequence ID" value="MDY0872087.1"/>
    <property type="molecule type" value="Genomic_DNA"/>
</dbReference>
<feature type="binding site" evidence="9">
    <location>
        <position position="190"/>
    </location>
    <ligand>
        <name>Zn(2+)</name>
        <dbReference type="ChEBI" id="CHEBI:29105"/>
        <label>2</label>
    </ligand>
</feature>
<dbReference type="InterPro" id="IPR008971">
    <property type="entry name" value="HSP40/DnaJ_pept-bd"/>
</dbReference>
<organism evidence="13 14">
    <name type="scientific">Dongia rigui</name>
    <dbReference type="NCBI Taxonomy" id="940149"/>
    <lineage>
        <taxon>Bacteria</taxon>
        <taxon>Pseudomonadati</taxon>
        <taxon>Pseudomonadota</taxon>
        <taxon>Alphaproteobacteria</taxon>
        <taxon>Rhodospirillales</taxon>
        <taxon>Dongiaceae</taxon>
        <taxon>Dongia</taxon>
    </lineage>
</organism>
<dbReference type="InterPro" id="IPR018253">
    <property type="entry name" value="DnaJ_domain_CS"/>
</dbReference>
<evidence type="ECO:0000256" key="4">
    <source>
        <dbReference type="ARBA" id="ARBA00022737"/>
    </source>
</evidence>
<proteinExistence type="inferred from homology"/>
<dbReference type="PROSITE" id="PS51188">
    <property type="entry name" value="ZF_CR"/>
    <property type="match status" value="1"/>
</dbReference>
<evidence type="ECO:0000313" key="13">
    <source>
        <dbReference type="EMBL" id="MDY0872087.1"/>
    </source>
</evidence>
<dbReference type="InterPro" id="IPR036869">
    <property type="entry name" value="J_dom_sf"/>
</dbReference>
<feature type="repeat" description="CXXCXGXG motif" evidence="9">
    <location>
        <begin position="187"/>
        <end position="194"/>
    </location>
</feature>
<keyword evidence="2 9" id="KW-0235">DNA replication</keyword>
<keyword evidence="8 9" id="KW-0143">Chaperone</keyword>
<sequence>MMKRDYYETLGVEKGADADALKKAFRKKAMEYHPDRNPGNAEAEAKFKELNEAYDVLKDEQKRAAYDRFGHAAFENGHGGGARGGAGFDAGGFADIFDEMFGDFMGRGRGGGQGRGRGSDLRFNMEITLEEAFHGKQTTIRVPSSIQCDDCHGTGGEKGAQPITCPACHGHGKVRATQGFFTIERSCQHCGGAGKVIEKACKTCHGSGRTAKEKTLQVNVPAGVEEGTRIRLAGEGEAGMMGAPSGDLYIFLSLKPHRLFERDGANIHCRVPIAMTTAALGGHIEIPTVDGSRAKVTVPHGAQTGQQFRLKGKGMSVLRSQSRGDMYVELSVETPVNLSKKQKELLSQFEAEGQKHGNHSPQSEGFFAKVKEFFDSSKD</sequence>
<evidence type="ECO:0000256" key="7">
    <source>
        <dbReference type="ARBA" id="ARBA00023016"/>
    </source>
</evidence>
<evidence type="ECO:0000256" key="1">
    <source>
        <dbReference type="ARBA" id="ARBA00022490"/>
    </source>
</evidence>
<evidence type="ECO:0000256" key="5">
    <source>
        <dbReference type="ARBA" id="ARBA00022771"/>
    </source>
</evidence>
<comment type="function">
    <text evidence="9">Participates actively in the response to hyperosmotic and heat shock by preventing the aggregation of stress-denatured proteins and by disaggregating proteins, also in an autonomous, DnaK-independent fashion. Unfolded proteins bind initially to DnaJ; upon interaction with the DnaJ-bound protein, DnaK hydrolyzes its bound ATP, resulting in the formation of a stable complex. GrpE releases ADP from DnaK; ATP binding to DnaK triggers the release of the substrate protein, thus completing the reaction cycle. Several rounds of ATP-dependent interactions between DnaJ, DnaK and GrpE are required for fully efficient folding. Also involved, together with DnaK and GrpE, in the DNA replication of plasmids through activation of initiation proteins.</text>
</comment>
<comment type="cofactor">
    <cofactor evidence="9">
        <name>Zn(2+)</name>
        <dbReference type="ChEBI" id="CHEBI:29105"/>
    </cofactor>
    <text evidence="9">Binds 2 Zn(2+) ions per monomer.</text>
</comment>
<evidence type="ECO:0000256" key="9">
    <source>
        <dbReference type="HAMAP-Rule" id="MF_01152"/>
    </source>
</evidence>
<comment type="caution">
    <text evidence="13">The sequence shown here is derived from an EMBL/GenBank/DDBJ whole genome shotgun (WGS) entry which is preliminary data.</text>
</comment>
<evidence type="ECO:0000313" key="14">
    <source>
        <dbReference type="Proteomes" id="UP001271769"/>
    </source>
</evidence>
<dbReference type="RefSeq" id="WP_320501021.1">
    <property type="nucleotide sequence ID" value="NZ_JAXCLX010000001.1"/>
</dbReference>
<keyword evidence="7 9" id="KW-0346">Stress response</keyword>
<feature type="repeat" description="CXXCXGXG motif" evidence="9">
    <location>
        <begin position="201"/>
        <end position="208"/>
    </location>
</feature>
<feature type="binding site" evidence="9">
    <location>
        <position position="165"/>
    </location>
    <ligand>
        <name>Zn(2+)</name>
        <dbReference type="ChEBI" id="CHEBI:29105"/>
        <label>2</label>
    </ligand>
</feature>
<feature type="binding site" evidence="9">
    <location>
        <position position="204"/>
    </location>
    <ligand>
        <name>Zn(2+)</name>
        <dbReference type="ChEBI" id="CHEBI:29105"/>
        <label>1</label>
    </ligand>
</feature>
<dbReference type="GO" id="GO:0016491">
    <property type="term" value="F:oxidoreductase activity"/>
    <property type="evidence" value="ECO:0007669"/>
    <property type="project" value="UniProtKB-KW"/>
</dbReference>
<dbReference type="SUPFAM" id="SSF57938">
    <property type="entry name" value="DnaJ/Hsp40 cysteine-rich domain"/>
    <property type="match status" value="1"/>
</dbReference>
<dbReference type="InterPro" id="IPR012724">
    <property type="entry name" value="DnaJ"/>
</dbReference>
<dbReference type="Pfam" id="PF00684">
    <property type="entry name" value="DnaJ_CXXCXGXG"/>
    <property type="match status" value="1"/>
</dbReference>
<feature type="zinc finger region" description="CR-type" evidence="10">
    <location>
        <begin position="135"/>
        <end position="213"/>
    </location>
</feature>
<comment type="subcellular location">
    <subcellularLocation>
        <location evidence="9">Cytoplasm</location>
    </subcellularLocation>
</comment>
<feature type="binding site" evidence="9">
    <location>
        <position position="187"/>
    </location>
    <ligand>
        <name>Zn(2+)</name>
        <dbReference type="ChEBI" id="CHEBI:29105"/>
        <label>2</label>
    </ligand>
</feature>
<keyword evidence="5 9" id="KW-0863">Zinc-finger</keyword>
<feature type="binding site" evidence="9">
    <location>
        <position position="201"/>
    </location>
    <ligand>
        <name>Zn(2+)</name>
        <dbReference type="ChEBI" id="CHEBI:29105"/>
        <label>1</label>
    </ligand>
</feature>
<feature type="domain" description="CR-type" evidence="12">
    <location>
        <begin position="135"/>
        <end position="213"/>
    </location>
</feature>
<dbReference type="SMART" id="SM00271">
    <property type="entry name" value="DnaJ"/>
    <property type="match status" value="1"/>
</dbReference>
<dbReference type="PROSITE" id="PS00636">
    <property type="entry name" value="DNAJ_1"/>
    <property type="match status" value="1"/>
</dbReference>
<dbReference type="PANTHER" id="PTHR43096:SF48">
    <property type="entry name" value="CHAPERONE PROTEIN DNAJ"/>
    <property type="match status" value="1"/>
</dbReference>
<dbReference type="InterPro" id="IPR001305">
    <property type="entry name" value="HSP_DnaJ_Cys-rich_dom"/>
</dbReference>
<dbReference type="PANTHER" id="PTHR43096">
    <property type="entry name" value="DNAJ HOMOLOG 1, MITOCHONDRIAL-RELATED"/>
    <property type="match status" value="1"/>
</dbReference>
<evidence type="ECO:0000256" key="6">
    <source>
        <dbReference type="ARBA" id="ARBA00022833"/>
    </source>
</evidence>
<dbReference type="SUPFAM" id="SSF49493">
    <property type="entry name" value="HSP40/DnaJ peptide-binding domain"/>
    <property type="match status" value="2"/>
</dbReference>
<name>A0ABU5DXN7_9PROT</name>
<keyword evidence="14" id="KW-1185">Reference proteome</keyword>
<feature type="binding site" evidence="9">
    <location>
        <position position="148"/>
    </location>
    <ligand>
        <name>Zn(2+)</name>
        <dbReference type="ChEBI" id="CHEBI:29105"/>
        <label>1</label>
    </ligand>
</feature>
<feature type="binding site" evidence="9">
    <location>
        <position position="151"/>
    </location>
    <ligand>
        <name>Zn(2+)</name>
        <dbReference type="ChEBI" id="CHEBI:29105"/>
        <label>1</label>
    </ligand>
</feature>
<dbReference type="NCBIfam" id="TIGR02349">
    <property type="entry name" value="DnaJ_bact"/>
    <property type="match status" value="1"/>
</dbReference>
<accession>A0ABU5DXN7</accession>
<evidence type="ECO:0000256" key="2">
    <source>
        <dbReference type="ARBA" id="ARBA00022705"/>
    </source>
</evidence>
<comment type="subunit">
    <text evidence="9">Homodimer.</text>
</comment>
<dbReference type="InterPro" id="IPR002939">
    <property type="entry name" value="DnaJ_C"/>
</dbReference>
<evidence type="ECO:0000256" key="10">
    <source>
        <dbReference type="PROSITE-ProRule" id="PRU00546"/>
    </source>
</evidence>
<keyword evidence="1 9" id="KW-0963">Cytoplasm</keyword>
<feature type="repeat" description="CXXCXGXG motif" evidence="9">
    <location>
        <begin position="165"/>
        <end position="172"/>
    </location>
</feature>
<dbReference type="InterPro" id="IPR001623">
    <property type="entry name" value="DnaJ_domain"/>
</dbReference>
<dbReference type="Gene3D" id="2.10.230.10">
    <property type="entry name" value="Heat shock protein DnaJ, cysteine-rich domain"/>
    <property type="match status" value="1"/>
</dbReference>
<dbReference type="Gene3D" id="2.60.260.20">
    <property type="entry name" value="Urease metallochaperone UreE, N-terminal domain"/>
    <property type="match status" value="2"/>
</dbReference>
<dbReference type="InterPro" id="IPR036410">
    <property type="entry name" value="HSP_DnaJ_Cys-rich_dom_sf"/>
</dbReference>
<keyword evidence="4 9" id="KW-0677">Repeat</keyword>
<comment type="similarity">
    <text evidence="9">Belongs to the DnaJ family.</text>
</comment>
<dbReference type="Pfam" id="PF00226">
    <property type="entry name" value="DnaJ"/>
    <property type="match status" value="1"/>
</dbReference>